<reference evidence="4" key="1">
    <citation type="submission" date="2016-10" db="EMBL/GenBank/DDBJ databases">
        <authorList>
            <person name="Varghese N."/>
            <person name="Submissions S."/>
        </authorList>
    </citation>
    <scope>NUCLEOTIDE SEQUENCE [LARGE SCALE GENOMIC DNA]</scope>
    <source>
        <strain evidence="4">DSM 24204</strain>
    </source>
</reference>
<sequence>MLKGILSSVASSLLGGGSQQNQAIPQLLQSLLSSQGGVEGLVGKLQQNGLGDLVSSWIGTSENQEVSSEQLAEAIGQDELRNVAQQAGVDENEVPNLLSQYLPKVVDKLSPNGELDTNNLDFESLAKSALGSLFK</sequence>
<keyword evidence="5" id="KW-1185">Reference proteome</keyword>
<evidence type="ECO:0000313" key="4">
    <source>
        <dbReference type="Proteomes" id="UP000198883"/>
    </source>
</evidence>
<proteinExistence type="predicted"/>
<reference evidence="1 5" key="3">
    <citation type="journal article" date="2023" name="Front. Microbiol.">
        <title>Phylogeography and host specificity of Pasteurellaceae pathogenic to sea-farmed fish in the north-east Atlantic.</title>
        <authorList>
            <person name="Gulla S."/>
            <person name="Colquhoun D.J."/>
            <person name="Olsen A.B."/>
            <person name="Spilsberg B."/>
            <person name="Lagesen K."/>
            <person name="Aakesson C.P."/>
            <person name="Strom S."/>
            <person name="Manji F."/>
            <person name="Birkbeck T.H."/>
            <person name="Nilsen H.K."/>
        </authorList>
    </citation>
    <scope>NUCLEOTIDE SEQUENCE [LARGE SCALE GENOMIC DNA]</scope>
    <source>
        <strain evidence="1 5">VIO11850</strain>
    </source>
</reference>
<accession>A0A1H7YK38</accession>
<evidence type="ECO:0000313" key="2">
    <source>
        <dbReference type="EMBL" id="MDP8174740.1"/>
    </source>
</evidence>
<dbReference type="InterPro" id="IPR045372">
    <property type="entry name" value="YidB"/>
</dbReference>
<dbReference type="Pfam" id="PF20159">
    <property type="entry name" value="YidB"/>
    <property type="match status" value="1"/>
</dbReference>
<reference evidence="3" key="2">
    <citation type="submission" date="2016-10" db="EMBL/GenBank/DDBJ databases">
        <authorList>
            <person name="de Groot N.N."/>
        </authorList>
    </citation>
    <scope>NUCLEOTIDE SEQUENCE [LARGE SCALE GENOMIC DNA]</scope>
    <source>
        <strain evidence="3">DSM 24204</strain>
    </source>
</reference>
<dbReference type="Gene3D" id="1.10.10.690">
    <property type="entry name" value="YidB-like"/>
    <property type="match status" value="1"/>
</dbReference>
<evidence type="ECO:0000313" key="3">
    <source>
        <dbReference type="EMBL" id="SEM46194.1"/>
    </source>
</evidence>
<dbReference type="Proteomes" id="UP000198883">
    <property type="component" value="Unassembled WGS sequence"/>
</dbReference>
<dbReference type="EMBL" id="JASAVS010000019">
    <property type="protein sequence ID" value="MDP8085943.1"/>
    <property type="molecule type" value="Genomic_DNA"/>
</dbReference>
<dbReference type="InterPro" id="IPR027405">
    <property type="entry name" value="YidB-like"/>
</dbReference>
<dbReference type="Proteomes" id="UP001231736">
    <property type="component" value="Unassembled WGS sequence"/>
</dbReference>
<dbReference type="Proteomes" id="UP001224812">
    <property type="component" value="Unassembled WGS sequence"/>
</dbReference>
<dbReference type="EMBL" id="JASAYT010000011">
    <property type="protein sequence ID" value="MDP8174740.1"/>
    <property type="molecule type" value="Genomic_DNA"/>
</dbReference>
<dbReference type="EMBL" id="FOBN01000019">
    <property type="protein sequence ID" value="SEM46194.1"/>
    <property type="molecule type" value="Genomic_DNA"/>
</dbReference>
<gene>
    <name evidence="1" type="ORF">QJT92_08420</name>
    <name evidence="2" type="ORF">QJU97_04600</name>
    <name evidence="3" type="ORF">SAMN05444853_11918</name>
</gene>
<name>A0A1H7YK38_9PAST</name>
<dbReference type="AlphaFoldDB" id="A0A1H7YK38"/>
<dbReference type="OrthoDB" id="5957313at2"/>
<evidence type="ECO:0000313" key="1">
    <source>
        <dbReference type="EMBL" id="MDP8085943.1"/>
    </source>
</evidence>
<evidence type="ECO:0000313" key="5">
    <source>
        <dbReference type="Proteomes" id="UP001224812"/>
    </source>
</evidence>
<dbReference type="SUPFAM" id="SSF140804">
    <property type="entry name" value="YidB-like"/>
    <property type="match status" value="1"/>
</dbReference>
<dbReference type="GeneID" id="83543941"/>
<dbReference type="STRING" id="97481.SAMN05444853_11918"/>
<reference evidence="2" key="4">
    <citation type="journal article" date="2023" name="Front. Microbiol.">
        <title>Phylogeography and host specificity of Pasteurellaceae pathogenic to sea-farmed fish in the north-east Atlantic.</title>
        <authorList>
            <person name="Gulla S."/>
            <person name="Colquhoun D.J."/>
            <person name="Olsen A.B."/>
            <person name="Spilsberg B."/>
            <person name="Lagesen K."/>
            <person name="Aakesson C.P."/>
            <person name="Strom S."/>
            <person name="Manji F."/>
            <person name="Birkbeck T.H."/>
            <person name="Nilsen H.K."/>
        </authorList>
    </citation>
    <scope>NUCLEOTIDE SEQUENCE</scope>
    <source>
        <strain evidence="2">98B1</strain>
    </source>
</reference>
<dbReference type="RefSeq" id="WP_090922512.1">
    <property type="nucleotide sequence ID" value="NZ_CP016180.1"/>
</dbReference>
<organism evidence="3 4">
    <name type="scientific">Phocoenobacter skyensis</name>
    <dbReference type="NCBI Taxonomy" id="97481"/>
    <lineage>
        <taxon>Bacteria</taxon>
        <taxon>Pseudomonadati</taxon>
        <taxon>Pseudomonadota</taxon>
        <taxon>Gammaproteobacteria</taxon>
        <taxon>Pasteurellales</taxon>
        <taxon>Pasteurellaceae</taxon>
        <taxon>Phocoenobacter</taxon>
    </lineage>
</organism>
<protein>
    <submittedName>
        <fullName evidence="3">Uncharacterized conserved protein YidB, DUF937 family</fullName>
    </submittedName>
    <submittedName>
        <fullName evidence="1">YidB family protein</fullName>
    </submittedName>
</protein>